<keyword evidence="1" id="KW-0732">Signal</keyword>
<dbReference type="AlphaFoldDB" id="A0AAV8ZMJ5"/>
<keyword evidence="4" id="KW-1185">Reference proteome</keyword>
<dbReference type="CDD" id="cd19941">
    <property type="entry name" value="TIL"/>
    <property type="match status" value="1"/>
</dbReference>
<name>A0AAV8ZMJ5_9CUCU</name>
<dbReference type="Proteomes" id="UP001162156">
    <property type="component" value="Unassembled WGS sequence"/>
</dbReference>
<comment type="caution">
    <text evidence="3">The sequence shown here is derived from an EMBL/GenBank/DDBJ whole genome shotgun (WGS) entry which is preliminary data.</text>
</comment>
<reference evidence="3" key="1">
    <citation type="journal article" date="2023" name="Insect Mol. Biol.">
        <title>Genome sequencing provides insights into the evolution of gene families encoding plant cell wall-degrading enzymes in longhorned beetles.</title>
        <authorList>
            <person name="Shin N.R."/>
            <person name="Okamura Y."/>
            <person name="Kirsch R."/>
            <person name="Pauchet Y."/>
        </authorList>
    </citation>
    <scope>NUCLEOTIDE SEQUENCE</scope>
    <source>
        <strain evidence="3">RBIC_L_NR</strain>
    </source>
</reference>
<dbReference type="InterPro" id="IPR002919">
    <property type="entry name" value="TIL_dom"/>
</dbReference>
<dbReference type="EMBL" id="JANEYF010001218">
    <property type="protein sequence ID" value="KAJ8965489.1"/>
    <property type="molecule type" value="Genomic_DNA"/>
</dbReference>
<dbReference type="SUPFAM" id="SSF57567">
    <property type="entry name" value="Serine protease inhibitors"/>
    <property type="match status" value="1"/>
</dbReference>
<organism evidence="3 4">
    <name type="scientific">Rhamnusium bicolor</name>
    <dbReference type="NCBI Taxonomy" id="1586634"/>
    <lineage>
        <taxon>Eukaryota</taxon>
        <taxon>Metazoa</taxon>
        <taxon>Ecdysozoa</taxon>
        <taxon>Arthropoda</taxon>
        <taxon>Hexapoda</taxon>
        <taxon>Insecta</taxon>
        <taxon>Pterygota</taxon>
        <taxon>Neoptera</taxon>
        <taxon>Endopterygota</taxon>
        <taxon>Coleoptera</taxon>
        <taxon>Polyphaga</taxon>
        <taxon>Cucujiformia</taxon>
        <taxon>Chrysomeloidea</taxon>
        <taxon>Cerambycidae</taxon>
        <taxon>Lepturinae</taxon>
        <taxon>Rhagiini</taxon>
        <taxon>Rhamnusium</taxon>
    </lineage>
</organism>
<feature type="domain" description="TIL" evidence="2">
    <location>
        <begin position="23"/>
        <end position="77"/>
    </location>
</feature>
<evidence type="ECO:0000259" key="2">
    <source>
        <dbReference type="Pfam" id="PF01826"/>
    </source>
</evidence>
<feature type="chain" id="PRO_5043956286" description="TIL domain-containing protein" evidence="1">
    <location>
        <begin position="21"/>
        <end position="77"/>
    </location>
</feature>
<dbReference type="InterPro" id="IPR036084">
    <property type="entry name" value="Ser_inhib-like_sf"/>
</dbReference>
<gene>
    <name evidence="3" type="ORF">NQ314_004076</name>
</gene>
<feature type="signal peptide" evidence="1">
    <location>
        <begin position="1"/>
        <end position="20"/>
    </location>
</feature>
<dbReference type="Pfam" id="PF01826">
    <property type="entry name" value="TIL"/>
    <property type="match status" value="1"/>
</dbReference>
<sequence>MRTVLIAFFAFAVFFVSTKADECGQNEEFLECQPCVAFSCGEPAPDACITICRNAGCYCREGFLRNNVAACIPESEC</sequence>
<evidence type="ECO:0000313" key="3">
    <source>
        <dbReference type="EMBL" id="KAJ8965489.1"/>
    </source>
</evidence>
<accession>A0AAV8ZMJ5</accession>
<protein>
    <recommendedName>
        <fullName evidence="2">TIL domain-containing protein</fullName>
    </recommendedName>
</protein>
<evidence type="ECO:0000313" key="4">
    <source>
        <dbReference type="Proteomes" id="UP001162156"/>
    </source>
</evidence>
<dbReference type="Gene3D" id="2.10.25.10">
    <property type="entry name" value="Laminin"/>
    <property type="match status" value="1"/>
</dbReference>
<evidence type="ECO:0000256" key="1">
    <source>
        <dbReference type="SAM" id="SignalP"/>
    </source>
</evidence>
<proteinExistence type="predicted"/>